<organism evidence="2 3">
    <name type="scientific">Proteus mirabilis</name>
    <dbReference type="NCBI Taxonomy" id="584"/>
    <lineage>
        <taxon>Bacteria</taxon>
        <taxon>Pseudomonadati</taxon>
        <taxon>Pseudomonadota</taxon>
        <taxon>Gammaproteobacteria</taxon>
        <taxon>Enterobacterales</taxon>
        <taxon>Morganellaceae</taxon>
        <taxon>Proteus</taxon>
    </lineage>
</organism>
<sequence>MCLIPLLYIIQILKQFSLNNVNNYVYLGSTNSPLLNNMGITLDDDGTLMLIKGKTYDLFTGLIQKYFNGGFKYNVFHINSQHGDDIKFKELYVDYNGFLIGSKRDSSGNNNELYKIKFKKIEGEYNLSDDATDNTNINFIIEYEKYEIEDSLKHDLSNINNIIEKEEGNVLKINREGMPITINLQDNKLFTYGLPPTLMPKEDDVDGKSKKNEIKLPLKSKDKNISDKTGVK</sequence>
<name>A0A2X2BN97_PROMI</name>
<accession>A0A2X2BN97</accession>
<dbReference type="Proteomes" id="UP000251485">
    <property type="component" value="Unassembled WGS sequence"/>
</dbReference>
<feature type="region of interest" description="Disordered" evidence="1">
    <location>
        <begin position="198"/>
        <end position="232"/>
    </location>
</feature>
<dbReference type="EMBL" id="UAUE01000013">
    <property type="protein sequence ID" value="SPY96373.1"/>
    <property type="molecule type" value="Genomic_DNA"/>
</dbReference>
<protein>
    <submittedName>
        <fullName evidence="2">Uncharacterized protein</fullName>
    </submittedName>
</protein>
<reference evidence="2 3" key="1">
    <citation type="submission" date="2018-06" db="EMBL/GenBank/DDBJ databases">
        <authorList>
            <consortium name="Pathogen Informatics"/>
            <person name="Doyle S."/>
        </authorList>
    </citation>
    <scope>NUCLEOTIDE SEQUENCE [LARGE SCALE GENOMIC DNA]</scope>
    <source>
        <strain evidence="2 3">NCTC10975</strain>
    </source>
</reference>
<proteinExistence type="predicted"/>
<gene>
    <name evidence="2" type="ORF">NCTC10975_02084</name>
</gene>
<dbReference type="AlphaFoldDB" id="A0A2X2BN97"/>
<evidence type="ECO:0000313" key="2">
    <source>
        <dbReference type="EMBL" id="SPY96373.1"/>
    </source>
</evidence>
<evidence type="ECO:0000313" key="3">
    <source>
        <dbReference type="Proteomes" id="UP000251485"/>
    </source>
</evidence>
<evidence type="ECO:0000256" key="1">
    <source>
        <dbReference type="SAM" id="MobiDB-lite"/>
    </source>
</evidence>
<feature type="compositionally biased region" description="Basic and acidic residues" evidence="1">
    <location>
        <begin position="200"/>
        <end position="232"/>
    </location>
</feature>